<reference evidence="10 11" key="1">
    <citation type="journal article" date="2020" name="bioRxiv">
        <title>Metabolic contributions of an alphaproteobacterial endosymbiont in the apicomplexan Cardiosporidium cionae.</title>
        <authorList>
            <person name="Hunter E.S."/>
            <person name="Paight C.J."/>
            <person name="Lane C.E."/>
        </authorList>
    </citation>
    <scope>NUCLEOTIDE SEQUENCE [LARGE SCALE GENOMIC DNA]</scope>
    <source>
        <strain evidence="10">ESH_2018</strain>
    </source>
</reference>
<feature type="transmembrane region" description="Helical" evidence="9">
    <location>
        <begin position="254"/>
        <end position="277"/>
    </location>
</feature>
<feature type="non-terminal residue" evidence="10">
    <location>
        <position position="408"/>
    </location>
</feature>
<keyword evidence="4 9" id="KW-0812">Transmembrane</keyword>
<evidence type="ECO:0000256" key="6">
    <source>
        <dbReference type="ARBA" id="ARBA00022989"/>
    </source>
</evidence>
<organism evidence="10 11">
    <name type="scientific">Cardiosporidium cionae</name>
    <dbReference type="NCBI Taxonomy" id="476202"/>
    <lineage>
        <taxon>Eukaryota</taxon>
        <taxon>Sar</taxon>
        <taxon>Alveolata</taxon>
        <taxon>Apicomplexa</taxon>
        <taxon>Aconoidasida</taxon>
        <taxon>Nephromycida</taxon>
        <taxon>Cardiosporidium</taxon>
    </lineage>
</organism>
<evidence type="ECO:0000256" key="5">
    <source>
        <dbReference type="ARBA" id="ARBA00022824"/>
    </source>
</evidence>
<feature type="transmembrane region" description="Helical" evidence="9">
    <location>
        <begin position="50"/>
        <end position="70"/>
    </location>
</feature>
<accession>A0ABQ7J920</accession>
<comment type="subcellular location">
    <subcellularLocation>
        <location evidence="1">Endoplasmic reticulum membrane</location>
        <topology evidence="1">Multi-pass membrane protein</topology>
    </subcellularLocation>
</comment>
<sequence>NVTSSGMTRIVDEGGRLQGDNSTSGSSSKKKFNAETPKKSFSSQKSITEGYVTGIICIVGIYFFFMLFGYCQESLFKLKNPSTGESFTYSNFLIFSLCVSNLVCVSTANFFKSGKAPLQIFFKLNRTTVVMLILSALTYTLSMSCSNFALAHVTYPTQVLVKSAKMVLVTVGGFLLFGKRYPWYDYATVMVVTTSLVLFNLAKLSSKKESHQTTFGLFLLFVALVCDGTTGPLQDRINSTIKLSSYEMMFGTNFFGLFFAFFFTVFIEGSAPLLFIWHYPETLFWILCFIVAGSFGQFFIFLSLTTFGSLYTSLFTTLRKASSTIFSVYLFGHKLSSMQWLCVVFIFGALLCQTYYTNIKIYTSGVSEKQKEAALNKKKIIYLFSNIYIYRFHKIKFTSSLKKFFSTH</sequence>
<evidence type="ECO:0000256" key="1">
    <source>
        <dbReference type="ARBA" id="ARBA00004477"/>
    </source>
</evidence>
<evidence type="ECO:0000313" key="11">
    <source>
        <dbReference type="Proteomes" id="UP000823046"/>
    </source>
</evidence>
<evidence type="ECO:0000256" key="3">
    <source>
        <dbReference type="ARBA" id="ARBA00022448"/>
    </source>
</evidence>
<feature type="transmembrane region" description="Helical" evidence="9">
    <location>
        <begin position="338"/>
        <end position="356"/>
    </location>
</feature>
<evidence type="ECO:0000256" key="7">
    <source>
        <dbReference type="ARBA" id="ARBA00023136"/>
    </source>
</evidence>
<keyword evidence="7 9" id="KW-0472">Membrane</keyword>
<dbReference type="PANTHER" id="PTHR10778:SF10">
    <property type="entry name" value="SOLUTE CARRIER FAMILY 35 MEMBER B1"/>
    <property type="match status" value="1"/>
</dbReference>
<dbReference type="SUPFAM" id="SSF103481">
    <property type="entry name" value="Multidrug resistance efflux transporter EmrE"/>
    <property type="match status" value="2"/>
</dbReference>
<evidence type="ECO:0000256" key="9">
    <source>
        <dbReference type="SAM" id="Phobius"/>
    </source>
</evidence>
<keyword evidence="11" id="KW-1185">Reference proteome</keyword>
<keyword evidence="6 9" id="KW-1133">Transmembrane helix</keyword>
<gene>
    <name evidence="10" type="ORF">IE077_003120</name>
</gene>
<name>A0ABQ7J920_9APIC</name>
<protein>
    <submittedName>
        <fullName evidence="10">UDP-galactose transporter family protein</fullName>
    </submittedName>
</protein>
<dbReference type="InterPro" id="IPR037185">
    <property type="entry name" value="EmrE-like"/>
</dbReference>
<evidence type="ECO:0000256" key="8">
    <source>
        <dbReference type="SAM" id="MobiDB-lite"/>
    </source>
</evidence>
<proteinExistence type="inferred from homology"/>
<comment type="similarity">
    <text evidence="2">Belongs to the nucleotide-sugar transporter family. SLC35B subfamily.</text>
</comment>
<dbReference type="PANTHER" id="PTHR10778">
    <property type="entry name" value="SOLUTE CARRIER FAMILY 35 MEMBER B"/>
    <property type="match status" value="1"/>
</dbReference>
<feature type="transmembrane region" description="Helical" evidence="9">
    <location>
        <begin position="184"/>
        <end position="202"/>
    </location>
</feature>
<feature type="transmembrane region" description="Helical" evidence="9">
    <location>
        <begin position="90"/>
        <end position="111"/>
    </location>
</feature>
<feature type="non-terminal residue" evidence="10">
    <location>
        <position position="1"/>
    </location>
</feature>
<evidence type="ECO:0000256" key="4">
    <source>
        <dbReference type="ARBA" id="ARBA00022692"/>
    </source>
</evidence>
<dbReference type="InterPro" id="IPR013657">
    <property type="entry name" value="SCL35B1-4/HUT1"/>
</dbReference>
<evidence type="ECO:0000313" key="10">
    <source>
        <dbReference type="EMBL" id="KAF8820494.1"/>
    </source>
</evidence>
<feature type="region of interest" description="Disordered" evidence="8">
    <location>
        <begin position="12"/>
        <end position="35"/>
    </location>
</feature>
<dbReference type="EMBL" id="JADAQX010000371">
    <property type="protein sequence ID" value="KAF8820494.1"/>
    <property type="molecule type" value="Genomic_DNA"/>
</dbReference>
<feature type="transmembrane region" description="Helical" evidence="9">
    <location>
        <begin position="132"/>
        <end position="153"/>
    </location>
</feature>
<keyword evidence="3" id="KW-0813">Transport</keyword>
<dbReference type="Pfam" id="PF08449">
    <property type="entry name" value="UAA"/>
    <property type="match status" value="1"/>
</dbReference>
<dbReference type="Proteomes" id="UP000823046">
    <property type="component" value="Unassembled WGS sequence"/>
</dbReference>
<comment type="caution">
    <text evidence="10">The sequence shown here is derived from an EMBL/GenBank/DDBJ whole genome shotgun (WGS) entry which is preliminary data.</text>
</comment>
<feature type="transmembrane region" description="Helical" evidence="9">
    <location>
        <begin position="283"/>
        <end position="304"/>
    </location>
</feature>
<keyword evidence="5" id="KW-0256">Endoplasmic reticulum</keyword>
<feature type="transmembrane region" description="Helical" evidence="9">
    <location>
        <begin position="214"/>
        <end position="233"/>
    </location>
</feature>
<evidence type="ECO:0000256" key="2">
    <source>
        <dbReference type="ARBA" id="ARBA00010694"/>
    </source>
</evidence>